<evidence type="ECO:0000256" key="1">
    <source>
        <dbReference type="ARBA" id="ARBA00004508"/>
    </source>
</evidence>
<feature type="domain" description="EF-hand" evidence="9">
    <location>
        <begin position="112"/>
        <end position="147"/>
    </location>
</feature>
<keyword evidence="11" id="KW-1185">Reference proteome</keyword>
<dbReference type="Pfam" id="PF16166">
    <property type="entry name" value="TIC20"/>
    <property type="match status" value="1"/>
</dbReference>
<dbReference type="STRING" id="2880.D8LTM8"/>
<feature type="compositionally biased region" description="Acidic residues" evidence="7">
    <location>
        <begin position="427"/>
        <end position="437"/>
    </location>
</feature>
<dbReference type="CDD" id="cd00051">
    <property type="entry name" value="EFh"/>
    <property type="match status" value="1"/>
</dbReference>
<comment type="similarity">
    <text evidence="2">Belongs to the Tic20 family.</text>
</comment>
<dbReference type="eggNOG" id="ENOG502QUSD">
    <property type="taxonomic scope" value="Eukaryota"/>
</dbReference>
<dbReference type="Gene3D" id="1.10.238.10">
    <property type="entry name" value="EF-hand"/>
    <property type="match status" value="1"/>
</dbReference>
<dbReference type="SMART" id="SM00054">
    <property type="entry name" value="EFh"/>
    <property type="match status" value="2"/>
</dbReference>
<keyword evidence="5 8" id="KW-1133">Transmembrane helix</keyword>
<dbReference type="PANTHER" id="PTHR33510">
    <property type="entry name" value="PROTEIN TIC 20-II, CHLOROPLASTIC"/>
    <property type="match status" value="1"/>
</dbReference>
<protein>
    <submittedName>
        <fullName evidence="10">TIC 20 related, plastid import</fullName>
    </submittedName>
</protein>
<feature type="domain" description="EF-hand" evidence="9">
    <location>
        <begin position="179"/>
        <end position="214"/>
    </location>
</feature>
<evidence type="ECO:0000256" key="3">
    <source>
        <dbReference type="ARBA" id="ARBA00022692"/>
    </source>
</evidence>
<evidence type="ECO:0000256" key="6">
    <source>
        <dbReference type="ARBA" id="ARBA00023136"/>
    </source>
</evidence>
<reference evidence="10 11" key="1">
    <citation type="journal article" date="2010" name="Nature">
        <title>The Ectocarpus genome and the independent evolution of multicellularity in brown algae.</title>
        <authorList>
            <person name="Cock J.M."/>
            <person name="Sterck L."/>
            <person name="Rouze P."/>
            <person name="Scornet D."/>
            <person name="Allen A.E."/>
            <person name="Amoutzias G."/>
            <person name="Anthouard V."/>
            <person name="Artiguenave F."/>
            <person name="Aury J.M."/>
            <person name="Badger J.H."/>
            <person name="Beszteri B."/>
            <person name="Billiau K."/>
            <person name="Bonnet E."/>
            <person name="Bothwell J.H."/>
            <person name="Bowler C."/>
            <person name="Boyen C."/>
            <person name="Brownlee C."/>
            <person name="Carrano C.J."/>
            <person name="Charrier B."/>
            <person name="Cho G.Y."/>
            <person name="Coelho S.M."/>
            <person name="Collen J."/>
            <person name="Corre E."/>
            <person name="Da Silva C."/>
            <person name="Delage L."/>
            <person name="Delaroque N."/>
            <person name="Dittami S.M."/>
            <person name="Doulbeau S."/>
            <person name="Elias M."/>
            <person name="Farnham G."/>
            <person name="Gachon C.M."/>
            <person name="Gschloessl B."/>
            <person name="Heesch S."/>
            <person name="Jabbari K."/>
            <person name="Jubin C."/>
            <person name="Kawai H."/>
            <person name="Kimura K."/>
            <person name="Kloareg B."/>
            <person name="Kupper F.C."/>
            <person name="Lang D."/>
            <person name="Le Bail A."/>
            <person name="Leblanc C."/>
            <person name="Lerouge P."/>
            <person name="Lohr M."/>
            <person name="Lopez P.J."/>
            <person name="Martens C."/>
            <person name="Maumus F."/>
            <person name="Michel G."/>
            <person name="Miranda-Saavedra D."/>
            <person name="Morales J."/>
            <person name="Moreau H."/>
            <person name="Motomura T."/>
            <person name="Nagasato C."/>
            <person name="Napoli C.A."/>
            <person name="Nelson D.R."/>
            <person name="Nyvall-Collen P."/>
            <person name="Peters A.F."/>
            <person name="Pommier C."/>
            <person name="Potin P."/>
            <person name="Poulain J."/>
            <person name="Quesneville H."/>
            <person name="Read B."/>
            <person name="Rensing S.A."/>
            <person name="Ritter A."/>
            <person name="Rousvoal S."/>
            <person name="Samanta M."/>
            <person name="Samson G."/>
            <person name="Schroeder D.C."/>
            <person name="Segurens B."/>
            <person name="Strittmatter M."/>
            <person name="Tonon T."/>
            <person name="Tregear J.W."/>
            <person name="Valentin K."/>
            <person name="von Dassow P."/>
            <person name="Yamagishi T."/>
            <person name="Van de Peer Y."/>
            <person name="Wincker P."/>
        </authorList>
    </citation>
    <scope>NUCLEOTIDE SEQUENCE [LARGE SCALE GENOMIC DNA]</scope>
    <source>
        <strain evidence="11">Ec32 / CCAP1310/4</strain>
    </source>
</reference>
<feature type="transmembrane region" description="Helical" evidence="8">
    <location>
        <begin position="305"/>
        <end position="326"/>
    </location>
</feature>
<proteinExistence type="inferred from homology"/>
<feature type="transmembrane region" description="Helical" evidence="8">
    <location>
        <begin position="384"/>
        <end position="405"/>
    </location>
</feature>
<dbReference type="InterPro" id="IPR002048">
    <property type="entry name" value="EF_hand_dom"/>
</dbReference>
<evidence type="ECO:0000256" key="5">
    <source>
        <dbReference type="ARBA" id="ARBA00022989"/>
    </source>
</evidence>
<organism evidence="10 11">
    <name type="scientific">Ectocarpus siliculosus</name>
    <name type="common">Brown alga</name>
    <name type="synonym">Conferva siliculosa</name>
    <dbReference type="NCBI Taxonomy" id="2880"/>
    <lineage>
        <taxon>Eukaryota</taxon>
        <taxon>Sar</taxon>
        <taxon>Stramenopiles</taxon>
        <taxon>Ochrophyta</taxon>
        <taxon>PX clade</taxon>
        <taxon>Phaeophyceae</taxon>
        <taxon>Ectocarpales</taxon>
        <taxon>Ectocarpaceae</taxon>
        <taxon>Ectocarpus</taxon>
    </lineage>
</organism>
<name>D8LTM8_ECTSI</name>
<dbReference type="InterPro" id="IPR011992">
    <property type="entry name" value="EF-hand-dom_pair"/>
</dbReference>
<evidence type="ECO:0000313" key="11">
    <source>
        <dbReference type="Proteomes" id="UP000002630"/>
    </source>
</evidence>
<dbReference type="OrthoDB" id="196341at2759"/>
<feature type="region of interest" description="Disordered" evidence="7">
    <location>
        <begin position="416"/>
        <end position="437"/>
    </location>
</feature>
<keyword evidence="6 8" id="KW-0472">Membrane</keyword>
<dbReference type="EMBL" id="FN649732">
    <property type="protein sequence ID" value="CBN73925.1"/>
    <property type="molecule type" value="Genomic_DNA"/>
</dbReference>
<evidence type="ECO:0000313" key="10">
    <source>
        <dbReference type="EMBL" id="CBN73925.1"/>
    </source>
</evidence>
<dbReference type="Proteomes" id="UP000002630">
    <property type="component" value="Linkage Group LG07"/>
</dbReference>
<dbReference type="GO" id="GO:0005509">
    <property type="term" value="F:calcium ion binding"/>
    <property type="evidence" value="ECO:0007669"/>
    <property type="project" value="InterPro"/>
</dbReference>
<evidence type="ECO:0000256" key="8">
    <source>
        <dbReference type="SAM" id="Phobius"/>
    </source>
</evidence>
<dbReference type="PROSITE" id="PS50222">
    <property type="entry name" value="EF_HAND_2"/>
    <property type="match status" value="2"/>
</dbReference>
<dbReference type="AlphaFoldDB" id="D8LTM8"/>
<dbReference type="InterPro" id="IPR005691">
    <property type="entry name" value="Tic20"/>
</dbReference>
<dbReference type="InParanoid" id="D8LTM8"/>
<keyword evidence="4" id="KW-0106">Calcium</keyword>
<dbReference type="Pfam" id="PF13499">
    <property type="entry name" value="EF-hand_7"/>
    <property type="match status" value="1"/>
</dbReference>
<evidence type="ECO:0000256" key="4">
    <source>
        <dbReference type="ARBA" id="ARBA00022837"/>
    </source>
</evidence>
<evidence type="ECO:0000256" key="2">
    <source>
        <dbReference type="ARBA" id="ARBA00009596"/>
    </source>
</evidence>
<keyword evidence="3 8" id="KW-0812">Transmembrane</keyword>
<dbReference type="SUPFAM" id="SSF47473">
    <property type="entry name" value="EF-hand"/>
    <property type="match status" value="1"/>
</dbReference>
<dbReference type="EMBL" id="FN649137">
    <property type="protein sequence ID" value="CBN73925.1"/>
    <property type="molecule type" value="Genomic_DNA"/>
</dbReference>
<dbReference type="GO" id="GO:0031969">
    <property type="term" value="C:chloroplast membrane"/>
    <property type="evidence" value="ECO:0007669"/>
    <property type="project" value="UniProtKB-SubCell"/>
</dbReference>
<evidence type="ECO:0000259" key="9">
    <source>
        <dbReference type="PROSITE" id="PS50222"/>
    </source>
</evidence>
<dbReference type="PANTHER" id="PTHR33510:SF5">
    <property type="entry name" value="PROTEIN TIC 20-II, CHLOROPLASTIC"/>
    <property type="match status" value="1"/>
</dbReference>
<evidence type="ECO:0000256" key="7">
    <source>
        <dbReference type="SAM" id="MobiDB-lite"/>
    </source>
</evidence>
<accession>D8LTM8</accession>
<feature type="compositionally biased region" description="Basic and acidic residues" evidence="7">
    <location>
        <begin position="416"/>
        <end position="426"/>
    </location>
</feature>
<dbReference type="InterPro" id="IPR018247">
    <property type="entry name" value="EF_Hand_1_Ca_BS"/>
</dbReference>
<gene>
    <name evidence="10" type="primary">TIC</name>
    <name evidence="10" type="ORF">Esi_0009_0054</name>
</gene>
<comment type="subcellular location">
    <subcellularLocation>
        <location evidence="1">Plastid</location>
        <location evidence="1">Chloroplast membrane</location>
        <topology evidence="1">Multi-pass membrane protein</topology>
    </subcellularLocation>
</comment>
<feature type="region of interest" description="Disordered" evidence="7">
    <location>
        <begin position="105"/>
        <end position="127"/>
    </location>
</feature>
<sequence length="437" mass="47895">MVQSYEANVQYSAALKLSLLCLGGAAAFMTPPSLVTHPREMRSSSSASRRAAAAVVPRERRFVFNMANDEARESAVAASGAEEAAEKAAKLRAFAAELRLQAEELESKRDSEKQQAAQEAFDSFDTNDDGTVDVKELIAGLEGQLRKDFIKRMTKTMKRKPSPAEVDERISEMPGGSLLPMELAQKLIESYDTNGDGVLQPSEFASKADMRVRLDSLFADRAQEARLEAAAAREREIENRGADKARQEAKARGLALPEDFNDGPPTITDKLLSVLPYTLPLMDSLVFGAHIFQTFPTQLSFLEPLVAILLIYRSLPFSGLILFFGLQWFAAKPEVNKLVRFNLRQAVILDIAMFFPSIFAFIITSVLGEDSAKLAPLATVCNDVIFVTVVACVLYSIASSAIGVLPESLPILGKMNRESTRAKEDDGEKDDGEKSDE</sequence>
<feature type="transmembrane region" description="Helical" evidence="8">
    <location>
        <begin position="347"/>
        <end position="364"/>
    </location>
</feature>
<dbReference type="PROSITE" id="PS00018">
    <property type="entry name" value="EF_HAND_1"/>
    <property type="match status" value="2"/>
</dbReference>